<evidence type="ECO:0000259" key="9">
    <source>
        <dbReference type="PROSITE" id="PS50048"/>
    </source>
</evidence>
<proteinExistence type="predicted"/>
<dbReference type="GO" id="GO:0008270">
    <property type="term" value="F:zinc ion binding"/>
    <property type="evidence" value="ECO:0007669"/>
    <property type="project" value="InterPro"/>
</dbReference>
<dbReference type="STRING" id="1664694.A0A0N1H737"/>
<dbReference type="PROSITE" id="PS00463">
    <property type="entry name" value="ZN2_CY6_FUNGAL_1"/>
    <property type="match status" value="1"/>
</dbReference>
<feature type="compositionally biased region" description="Polar residues" evidence="8">
    <location>
        <begin position="702"/>
        <end position="716"/>
    </location>
</feature>
<protein>
    <recommendedName>
        <fullName evidence="9">Zn(2)-C6 fungal-type domain-containing protein</fullName>
    </recommendedName>
</protein>
<keyword evidence="3" id="KW-0862">Zinc</keyword>
<dbReference type="InterPro" id="IPR007219">
    <property type="entry name" value="XnlR_reg_dom"/>
</dbReference>
<dbReference type="Gene3D" id="4.10.240.10">
    <property type="entry name" value="Zn(2)-C6 fungal-type DNA-binding domain"/>
    <property type="match status" value="1"/>
</dbReference>
<dbReference type="RefSeq" id="XP_018002069.1">
    <property type="nucleotide sequence ID" value="XM_018145920.1"/>
</dbReference>
<evidence type="ECO:0000256" key="3">
    <source>
        <dbReference type="ARBA" id="ARBA00022833"/>
    </source>
</evidence>
<feature type="domain" description="Zn(2)-C6 fungal-type" evidence="9">
    <location>
        <begin position="29"/>
        <end position="58"/>
    </location>
</feature>
<dbReference type="EMBL" id="LFJN01000008">
    <property type="protein sequence ID" value="KPI42106.1"/>
    <property type="molecule type" value="Genomic_DNA"/>
</dbReference>
<sequence>MPPEMDDIGIQHETAALPKKRRFTRVSRACVECRLRKIRCDARQPCEACEDFNRRCIYTSTKAQRTGGAPRTKILEDRLRRARALIAQMQAEHPSVKHRAEIDAIFDTPPGSPDSGTTSLQNEDPREDDHRGDLENMMDGQGAFTASDQSNTIYYGGQSGFKFLERTQQLFQDDGEPTDPRDNSQSPNHVALSNLFDAPLPDRQALSSRVAVNQLLPERTTATRLMTIVFEQTYQLLQFIDVNWFHMHTDRVYGMDTSDYEDMDHDFLPLFFGVMALGYLFDTPRHRKRGCRRTIDQAMRHFIAARQMTDVTKCHDLVALQTVMVFAMFLMSTARLATAHTYIALAAAAAMRMGLHSQTNYGSFTDNENSTRARLLWTIVKLDIYTGTILGLPGLVNLSHVDQIRPSGMMEDYKISANGMPVPVDQQRMLAASAQYRDLLLIISNMVQKLFPKTEQEARQVRRSRKMLINGAVITDTERQFQEWREGLQTALGSSVDPESQSWRSTIYELRMAHNLGHILLYRPFLHYLARPRGDNEPDHRQLRCASECIKIARETISRSDEMLAQGYLAPAAWQSVYTIFLAIVALIFYLATQKGDPEYSMVEKDAFTGIRVLASTSCQDIGSRRCLDVLKVLTRRLSRIINLDIEAIENQTPSFCQTDADPVARASMSVSPTTSVHEQLFSDSPPQQPQQTPGVLVADPTSLSEQQQKGPQPSNIPADGRPPLHSRQRSATHPDPRGVPQQPVPNEPSRSNSYSVYDYTYPSIRSDSQSTVSNMQQSSMNSNAYSQAQPQDYFVQQPDMEVPFSDTFAWPFDPNINPMNGLSAAAQGLSMPESADYGTSHGSSAPMSNGYPSHTEAMSHGYSHLQSQHNAAYQMQGQVLSNSQQSLHGRSMHSSPVHQTPAPGMLPQGAMDPRYPSQDRAAAAGHGRNNMADNFLTSEDIAAFMMRINPGEEPFL</sequence>
<dbReference type="GO" id="GO:0005634">
    <property type="term" value="C:nucleus"/>
    <property type="evidence" value="ECO:0007669"/>
    <property type="project" value="UniProtKB-SubCell"/>
</dbReference>
<dbReference type="GO" id="GO:0006351">
    <property type="term" value="P:DNA-templated transcription"/>
    <property type="evidence" value="ECO:0007669"/>
    <property type="project" value="InterPro"/>
</dbReference>
<dbReference type="InterPro" id="IPR036864">
    <property type="entry name" value="Zn2-C6_fun-type_DNA-bd_sf"/>
</dbReference>
<dbReference type="SUPFAM" id="SSF57701">
    <property type="entry name" value="Zn2/Cys6 DNA-binding domain"/>
    <property type="match status" value="1"/>
</dbReference>
<feature type="compositionally biased region" description="Polar residues" evidence="8">
    <location>
        <begin position="841"/>
        <end position="853"/>
    </location>
</feature>
<dbReference type="GO" id="GO:0045944">
    <property type="term" value="P:positive regulation of transcription by RNA polymerase II"/>
    <property type="evidence" value="ECO:0007669"/>
    <property type="project" value="TreeGrafter"/>
</dbReference>
<comment type="subcellular location">
    <subcellularLocation>
        <location evidence="1">Nucleus</location>
    </subcellularLocation>
</comment>
<accession>A0A0N1H737</accession>
<dbReference type="CDD" id="cd12148">
    <property type="entry name" value="fungal_TF_MHR"/>
    <property type="match status" value="1"/>
</dbReference>
<reference evidence="10 11" key="1">
    <citation type="submission" date="2015-06" db="EMBL/GenBank/DDBJ databases">
        <title>Draft genome of the ant-associated black yeast Phialophora attae CBS 131958.</title>
        <authorList>
            <person name="Moreno L.F."/>
            <person name="Stielow B.J."/>
            <person name="de Hoog S."/>
            <person name="Vicente V.A."/>
            <person name="Weiss V.A."/>
            <person name="de Vries M."/>
            <person name="Cruz L.M."/>
            <person name="Souza E.M."/>
        </authorList>
    </citation>
    <scope>NUCLEOTIDE SEQUENCE [LARGE SCALE GENOMIC DNA]</scope>
    <source>
        <strain evidence="10 11">CBS 131958</strain>
    </source>
</reference>
<dbReference type="OrthoDB" id="422427at2759"/>
<evidence type="ECO:0000313" key="11">
    <source>
        <dbReference type="Proteomes" id="UP000038010"/>
    </source>
</evidence>
<evidence type="ECO:0000256" key="7">
    <source>
        <dbReference type="ARBA" id="ARBA00023242"/>
    </source>
</evidence>
<evidence type="ECO:0000256" key="1">
    <source>
        <dbReference type="ARBA" id="ARBA00004123"/>
    </source>
</evidence>
<keyword evidence="6" id="KW-0804">Transcription</keyword>
<keyword evidence="2" id="KW-0479">Metal-binding</keyword>
<dbReference type="Proteomes" id="UP000038010">
    <property type="component" value="Unassembled WGS sequence"/>
</dbReference>
<dbReference type="VEuPathDB" id="FungiDB:AB675_5687"/>
<evidence type="ECO:0000256" key="8">
    <source>
        <dbReference type="SAM" id="MobiDB-lite"/>
    </source>
</evidence>
<dbReference type="GO" id="GO:0000981">
    <property type="term" value="F:DNA-binding transcription factor activity, RNA polymerase II-specific"/>
    <property type="evidence" value="ECO:0007669"/>
    <property type="project" value="InterPro"/>
</dbReference>
<feature type="region of interest" description="Disordered" evidence="8">
    <location>
        <begin position="883"/>
        <end position="932"/>
    </location>
</feature>
<evidence type="ECO:0000256" key="2">
    <source>
        <dbReference type="ARBA" id="ARBA00022723"/>
    </source>
</evidence>
<name>A0A0N1H737_9EURO</name>
<dbReference type="Pfam" id="PF00172">
    <property type="entry name" value="Zn_clus"/>
    <property type="match status" value="1"/>
</dbReference>
<dbReference type="InterPro" id="IPR051711">
    <property type="entry name" value="Stress_Response_Reg"/>
</dbReference>
<evidence type="ECO:0000256" key="4">
    <source>
        <dbReference type="ARBA" id="ARBA00023015"/>
    </source>
</evidence>
<keyword evidence="7" id="KW-0539">Nucleus</keyword>
<feature type="compositionally biased region" description="Basic and acidic residues" evidence="8">
    <location>
        <begin position="123"/>
        <end position="134"/>
    </location>
</feature>
<dbReference type="SMART" id="SM00066">
    <property type="entry name" value="GAL4"/>
    <property type="match status" value="1"/>
</dbReference>
<feature type="region of interest" description="Disordered" evidence="8">
    <location>
        <begin position="106"/>
        <end position="134"/>
    </location>
</feature>
<keyword evidence="4" id="KW-0805">Transcription regulation</keyword>
<organism evidence="10 11">
    <name type="scientific">Cyphellophora attinorum</name>
    <dbReference type="NCBI Taxonomy" id="1664694"/>
    <lineage>
        <taxon>Eukaryota</taxon>
        <taxon>Fungi</taxon>
        <taxon>Dikarya</taxon>
        <taxon>Ascomycota</taxon>
        <taxon>Pezizomycotina</taxon>
        <taxon>Eurotiomycetes</taxon>
        <taxon>Chaetothyriomycetidae</taxon>
        <taxon>Chaetothyriales</taxon>
        <taxon>Cyphellophoraceae</taxon>
        <taxon>Cyphellophora</taxon>
    </lineage>
</organism>
<feature type="region of interest" description="Disordered" evidence="8">
    <location>
        <begin position="667"/>
        <end position="756"/>
    </location>
</feature>
<evidence type="ECO:0000313" key="10">
    <source>
        <dbReference type="EMBL" id="KPI42106.1"/>
    </source>
</evidence>
<dbReference type="PANTHER" id="PTHR47540:SF1">
    <property type="entry name" value="ACTIVATOR OF STRESS GENES 1-RELATED"/>
    <property type="match status" value="1"/>
</dbReference>
<dbReference type="AlphaFoldDB" id="A0A0N1H737"/>
<dbReference type="Pfam" id="PF04082">
    <property type="entry name" value="Fungal_trans"/>
    <property type="match status" value="1"/>
</dbReference>
<evidence type="ECO:0000256" key="6">
    <source>
        <dbReference type="ARBA" id="ARBA00023163"/>
    </source>
</evidence>
<keyword evidence="5" id="KW-0238">DNA-binding</keyword>
<feature type="compositionally biased region" description="Polar residues" evidence="8">
    <location>
        <begin position="883"/>
        <end position="899"/>
    </location>
</feature>
<evidence type="ECO:0000256" key="5">
    <source>
        <dbReference type="ARBA" id="ARBA00023125"/>
    </source>
</evidence>
<keyword evidence="11" id="KW-1185">Reference proteome</keyword>
<dbReference type="PROSITE" id="PS50048">
    <property type="entry name" value="ZN2_CY6_FUNGAL_2"/>
    <property type="match status" value="1"/>
</dbReference>
<dbReference type="GO" id="GO:0043565">
    <property type="term" value="F:sequence-specific DNA binding"/>
    <property type="evidence" value="ECO:0007669"/>
    <property type="project" value="TreeGrafter"/>
</dbReference>
<feature type="compositionally biased region" description="Polar residues" evidence="8">
    <location>
        <begin position="669"/>
        <end position="685"/>
    </location>
</feature>
<gene>
    <name evidence="10" type="ORF">AB675_5687</name>
</gene>
<comment type="caution">
    <text evidence="10">The sequence shown here is derived from an EMBL/GenBank/DDBJ whole genome shotgun (WGS) entry which is preliminary data.</text>
</comment>
<dbReference type="InterPro" id="IPR001138">
    <property type="entry name" value="Zn2Cys6_DnaBD"/>
</dbReference>
<dbReference type="GeneID" id="28737800"/>
<dbReference type="PANTHER" id="PTHR47540">
    <property type="entry name" value="THIAMINE REPRESSIBLE GENES REGULATORY PROTEIN THI5"/>
    <property type="match status" value="1"/>
</dbReference>
<feature type="region of interest" description="Disordered" evidence="8">
    <location>
        <begin position="834"/>
        <end position="865"/>
    </location>
</feature>
<dbReference type="CDD" id="cd00067">
    <property type="entry name" value="GAL4"/>
    <property type="match status" value="1"/>
</dbReference>